<keyword evidence="4" id="KW-1185">Reference proteome</keyword>
<comment type="similarity">
    <text evidence="1">Belongs to the peptidase C14B family.</text>
</comment>
<dbReference type="GO" id="GO:0005737">
    <property type="term" value="C:cytoplasm"/>
    <property type="evidence" value="ECO:0007669"/>
    <property type="project" value="TreeGrafter"/>
</dbReference>
<dbReference type="InterPro" id="IPR011600">
    <property type="entry name" value="Pept_C14_caspase"/>
</dbReference>
<dbReference type="Gene3D" id="3.40.50.1460">
    <property type="match status" value="1"/>
</dbReference>
<accession>A0A284RVE9</accession>
<dbReference type="AlphaFoldDB" id="A0A284RVE9"/>
<dbReference type="PANTHER" id="PTHR48104">
    <property type="entry name" value="METACASPASE-4"/>
    <property type="match status" value="1"/>
</dbReference>
<evidence type="ECO:0000256" key="1">
    <source>
        <dbReference type="ARBA" id="ARBA00009005"/>
    </source>
</evidence>
<feature type="domain" description="Peptidase C14 caspase" evidence="2">
    <location>
        <begin position="296"/>
        <end position="599"/>
    </location>
</feature>
<proteinExistence type="inferred from homology"/>
<organism evidence="3 4">
    <name type="scientific">Armillaria ostoyae</name>
    <name type="common">Armillaria root rot fungus</name>
    <dbReference type="NCBI Taxonomy" id="47428"/>
    <lineage>
        <taxon>Eukaryota</taxon>
        <taxon>Fungi</taxon>
        <taxon>Dikarya</taxon>
        <taxon>Basidiomycota</taxon>
        <taxon>Agaricomycotina</taxon>
        <taxon>Agaricomycetes</taxon>
        <taxon>Agaricomycetidae</taxon>
        <taxon>Agaricales</taxon>
        <taxon>Marasmiineae</taxon>
        <taxon>Physalacriaceae</taxon>
        <taxon>Armillaria</taxon>
    </lineage>
</organism>
<dbReference type="InterPro" id="IPR050452">
    <property type="entry name" value="Metacaspase"/>
</dbReference>
<dbReference type="Proteomes" id="UP000219338">
    <property type="component" value="Unassembled WGS sequence"/>
</dbReference>
<dbReference type="PANTHER" id="PTHR48104:SF30">
    <property type="entry name" value="METACASPASE-1"/>
    <property type="match status" value="1"/>
</dbReference>
<gene>
    <name evidence="3" type="ORF">ARMOST_16126</name>
</gene>
<evidence type="ECO:0000259" key="2">
    <source>
        <dbReference type="Pfam" id="PF00656"/>
    </source>
</evidence>
<dbReference type="InterPro" id="IPR059179">
    <property type="entry name" value="MLKL-like_MCAfunc"/>
</dbReference>
<evidence type="ECO:0000313" key="4">
    <source>
        <dbReference type="Proteomes" id="UP000219338"/>
    </source>
</evidence>
<sequence>MSRNKPRSPLPRHRSRNVAASIRMAEIFKAIGEMVPVAGSFIKGIAETAKLLLEDMEQFKTNKEDIEALASEIIDIVKVIRDAGIQVSALPEGMKYAAGLQTACLEFQELFLSDLSMQLNEMKRNKGGIRGRVVDFLASRDVKEGIKRQRELVDKARDSFSMQLLLSLFQVAVNSDTTISRMNEEISLLRSTILTSAPPTVGAINNVGAGETVQMTRRYYRMPGGIDLVEGFQKMDVRVRSSRDASATSVPALAEWLYKLQLRFIFFWWYIRFQWSFSLRFEISPTMISHRGRQTWAVIIGIDAYPFSPLRGCVSDALAMGRYLVDDLHVPADHIQYLLGTNFQHRAAPNNFSISFGFDSVVKFPHEGVSKPTCANIIQALLILSTNPDIRHGDNIIIYFAGHGTAYRRADYFPEGTLDALGHSNALCPIDRGLQHTASDTPVPDISDFEINVILTEISRKKGHHITIILDCAYSSSITRGYGIDLETCSKVSPRSSSIPGSHSASMTKDSLSRNGVRCIAPLPSSSFLDVFRAAEETFKHFVGYQLDTSTRFRSNMDSHVVLAACQNYELAEEGEQDSGFNGFNGIFTGALISAFKSVDLNDKSISYYKLIESLSRTDTQHPVIAGRHMKSRLWFQVWTYILYMYES</sequence>
<reference evidence="4" key="1">
    <citation type="journal article" date="2017" name="Nat. Ecol. Evol.">
        <title>Genome expansion and lineage-specific genetic innovations in the forest pathogenic fungi Armillaria.</title>
        <authorList>
            <person name="Sipos G."/>
            <person name="Prasanna A.N."/>
            <person name="Walter M.C."/>
            <person name="O'Connor E."/>
            <person name="Balint B."/>
            <person name="Krizsan K."/>
            <person name="Kiss B."/>
            <person name="Hess J."/>
            <person name="Varga T."/>
            <person name="Slot J."/>
            <person name="Riley R."/>
            <person name="Boka B."/>
            <person name="Rigling D."/>
            <person name="Barry K."/>
            <person name="Lee J."/>
            <person name="Mihaltcheva S."/>
            <person name="LaButti K."/>
            <person name="Lipzen A."/>
            <person name="Waldron R."/>
            <person name="Moloney N.M."/>
            <person name="Sperisen C."/>
            <person name="Kredics L."/>
            <person name="Vagvoelgyi C."/>
            <person name="Patrignani A."/>
            <person name="Fitzpatrick D."/>
            <person name="Nagy I."/>
            <person name="Doyle S."/>
            <person name="Anderson J.B."/>
            <person name="Grigoriev I.V."/>
            <person name="Gueldener U."/>
            <person name="Muensterkoetter M."/>
            <person name="Nagy L.G."/>
        </authorList>
    </citation>
    <scope>NUCLEOTIDE SEQUENCE [LARGE SCALE GENOMIC DNA]</scope>
    <source>
        <strain evidence="4">C18/9</strain>
    </source>
</reference>
<name>A0A284RVE9_ARMOS</name>
<evidence type="ECO:0000313" key="3">
    <source>
        <dbReference type="EMBL" id="SJL12695.1"/>
    </source>
</evidence>
<dbReference type="Pfam" id="PF00656">
    <property type="entry name" value="Peptidase_C14"/>
    <property type="match status" value="1"/>
</dbReference>
<dbReference type="CDD" id="cd21037">
    <property type="entry name" value="MLKL_NTD"/>
    <property type="match status" value="1"/>
</dbReference>
<dbReference type="OrthoDB" id="3223806at2759"/>
<dbReference type="GO" id="GO:0006508">
    <property type="term" value="P:proteolysis"/>
    <property type="evidence" value="ECO:0007669"/>
    <property type="project" value="InterPro"/>
</dbReference>
<protein>
    <recommendedName>
        <fullName evidence="2">Peptidase C14 caspase domain-containing protein</fullName>
    </recommendedName>
</protein>
<dbReference type="GO" id="GO:0004197">
    <property type="term" value="F:cysteine-type endopeptidase activity"/>
    <property type="evidence" value="ECO:0007669"/>
    <property type="project" value="InterPro"/>
</dbReference>
<dbReference type="EMBL" id="FUEG01000017">
    <property type="protein sequence ID" value="SJL12695.1"/>
    <property type="molecule type" value="Genomic_DNA"/>
</dbReference>